<evidence type="ECO:0000256" key="3">
    <source>
        <dbReference type="ARBA" id="ARBA00022741"/>
    </source>
</evidence>
<evidence type="ECO:0000259" key="9">
    <source>
        <dbReference type="PROSITE" id="PS50127"/>
    </source>
</evidence>
<dbReference type="PROSITE" id="PS00183">
    <property type="entry name" value="UBC_1"/>
    <property type="match status" value="1"/>
</dbReference>
<feature type="compositionally biased region" description="Basic residues" evidence="8">
    <location>
        <begin position="1"/>
        <end position="16"/>
    </location>
</feature>
<dbReference type="Pfam" id="PF00179">
    <property type="entry name" value="UQ_con"/>
    <property type="match status" value="1"/>
</dbReference>
<feature type="active site" description="Glycyl thioester intermediate" evidence="6">
    <location>
        <position position="112"/>
    </location>
</feature>
<evidence type="ECO:0000256" key="8">
    <source>
        <dbReference type="SAM" id="MobiDB-lite"/>
    </source>
</evidence>
<evidence type="ECO:0000256" key="4">
    <source>
        <dbReference type="ARBA" id="ARBA00022786"/>
    </source>
</evidence>
<dbReference type="PANTHER" id="PTHR24067">
    <property type="entry name" value="UBIQUITIN-CONJUGATING ENZYME E2"/>
    <property type="match status" value="1"/>
</dbReference>
<evidence type="ECO:0000313" key="10">
    <source>
        <dbReference type="EMBL" id="CAD8617568.1"/>
    </source>
</evidence>
<dbReference type="CDD" id="cd23794">
    <property type="entry name" value="UBCc_UBE2F_UBE2M"/>
    <property type="match status" value="1"/>
</dbReference>
<keyword evidence="3 7" id="KW-0547">Nucleotide-binding</keyword>
<reference evidence="10" key="1">
    <citation type="submission" date="2021-01" db="EMBL/GenBank/DDBJ databases">
        <authorList>
            <person name="Corre E."/>
            <person name="Pelletier E."/>
            <person name="Niang G."/>
            <person name="Scheremetjew M."/>
            <person name="Finn R."/>
            <person name="Kale V."/>
            <person name="Holt S."/>
            <person name="Cochrane G."/>
            <person name="Meng A."/>
            <person name="Brown T."/>
            <person name="Cohen L."/>
        </authorList>
    </citation>
    <scope>NUCLEOTIDE SEQUENCE</scope>
    <source>
        <strain evidence="10">PLY182g</strain>
    </source>
</reference>
<dbReference type="AlphaFoldDB" id="A0A7S0LMY7"/>
<evidence type="ECO:0000256" key="5">
    <source>
        <dbReference type="ARBA" id="ARBA00022840"/>
    </source>
</evidence>
<protein>
    <recommendedName>
        <fullName evidence="9">UBC core domain-containing protein</fullName>
    </recommendedName>
</protein>
<dbReference type="PROSITE" id="PS50127">
    <property type="entry name" value="UBC_2"/>
    <property type="match status" value="1"/>
</dbReference>
<gene>
    <name evidence="10" type="ORF">CPEL01642_LOCUS20949</name>
</gene>
<evidence type="ECO:0000256" key="1">
    <source>
        <dbReference type="ARBA" id="ARBA00005032"/>
    </source>
</evidence>
<dbReference type="InterPro" id="IPR023313">
    <property type="entry name" value="UBQ-conjugating_AS"/>
</dbReference>
<feature type="region of interest" description="Disordered" evidence="8">
    <location>
        <begin position="1"/>
        <end position="33"/>
    </location>
</feature>
<evidence type="ECO:0000256" key="7">
    <source>
        <dbReference type="RuleBase" id="RU362109"/>
    </source>
</evidence>
<dbReference type="FunFam" id="3.10.110.10:FF:000005">
    <property type="entry name" value="NEDD8-conjugating enzyme Ubc12"/>
    <property type="match status" value="1"/>
</dbReference>
<accession>A0A7S0LMY7</accession>
<dbReference type="InterPro" id="IPR000608">
    <property type="entry name" value="UBC"/>
</dbReference>
<dbReference type="GO" id="GO:0005524">
    <property type="term" value="F:ATP binding"/>
    <property type="evidence" value="ECO:0007669"/>
    <property type="project" value="UniProtKB-UniRule"/>
</dbReference>
<name>A0A7S0LMY7_9EUKA</name>
<sequence length="188" mass="21600">MNLFKPKKGRLARKKKAGDDDESKASNNKPAGWHRMQSDMASLELPENVKLDMKEDFMNFHVSITPGDGSYWKSATFRFKFSVPRDYPYTPPKITCEDKIYHPNIDLQGAVCLNILRKDWKPVLDTQAVIHGLIFLFLEPNPDDPLNNDAAAVLRKDKRQFARNVDQSLRGRMVDGEAYPRNKTYKGQ</sequence>
<dbReference type="SUPFAM" id="SSF54495">
    <property type="entry name" value="UBC-like"/>
    <property type="match status" value="1"/>
</dbReference>
<keyword evidence="5 7" id="KW-0067">ATP-binding</keyword>
<dbReference type="GO" id="GO:0019788">
    <property type="term" value="F:NEDD8 transferase activity"/>
    <property type="evidence" value="ECO:0007669"/>
    <property type="project" value="UniProtKB-ARBA"/>
</dbReference>
<comment type="similarity">
    <text evidence="7">Belongs to the ubiquitin-conjugating enzyme family.</text>
</comment>
<dbReference type="InterPro" id="IPR050113">
    <property type="entry name" value="Ub_conjugating_enzyme"/>
</dbReference>
<feature type="domain" description="UBC core" evidence="9">
    <location>
        <begin position="24"/>
        <end position="174"/>
    </location>
</feature>
<proteinExistence type="inferred from homology"/>
<dbReference type="Gene3D" id="3.10.110.10">
    <property type="entry name" value="Ubiquitin Conjugating Enzyme"/>
    <property type="match status" value="1"/>
</dbReference>
<dbReference type="EMBL" id="HBEY01043725">
    <property type="protein sequence ID" value="CAD8617568.1"/>
    <property type="molecule type" value="Transcribed_RNA"/>
</dbReference>
<comment type="pathway">
    <text evidence="1">Protein modification; protein neddylation.</text>
</comment>
<evidence type="ECO:0000256" key="2">
    <source>
        <dbReference type="ARBA" id="ARBA00022679"/>
    </source>
</evidence>
<keyword evidence="2" id="KW-0808">Transferase</keyword>
<evidence type="ECO:0000256" key="6">
    <source>
        <dbReference type="PROSITE-ProRule" id="PRU10133"/>
    </source>
</evidence>
<organism evidence="10">
    <name type="scientific">Coccolithus braarudii</name>
    <dbReference type="NCBI Taxonomy" id="221442"/>
    <lineage>
        <taxon>Eukaryota</taxon>
        <taxon>Haptista</taxon>
        <taxon>Haptophyta</taxon>
        <taxon>Prymnesiophyceae</taxon>
        <taxon>Coccolithales</taxon>
        <taxon>Coccolithaceae</taxon>
        <taxon>Coccolithus</taxon>
    </lineage>
</organism>
<keyword evidence="4 7" id="KW-0833">Ubl conjugation pathway</keyword>
<dbReference type="SMART" id="SM00212">
    <property type="entry name" value="UBCc"/>
    <property type="match status" value="1"/>
</dbReference>
<dbReference type="InterPro" id="IPR016135">
    <property type="entry name" value="UBQ-conjugating_enzyme/RWD"/>
</dbReference>